<accession>A0A9Q3XDC6</accession>
<evidence type="ECO:0000313" key="2">
    <source>
        <dbReference type="EMBL" id="MBY6218932.1"/>
    </source>
</evidence>
<dbReference type="Pfam" id="PF02585">
    <property type="entry name" value="PIG-L"/>
    <property type="match status" value="1"/>
</dbReference>
<proteinExistence type="predicted"/>
<dbReference type="SUPFAM" id="SSF102588">
    <property type="entry name" value="LmbE-like"/>
    <property type="match status" value="1"/>
</dbReference>
<keyword evidence="1" id="KW-0732">Signal</keyword>
<dbReference type="EMBL" id="JAHVKP010000001">
    <property type="protein sequence ID" value="MBY6218932.1"/>
    <property type="molecule type" value="Genomic_DNA"/>
</dbReference>
<evidence type="ECO:0000256" key="1">
    <source>
        <dbReference type="SAM" id="SignalP"/>
    </source>
</evidence>
<comment type="caution">
    <text evidence="2">The sequence shown here is derived from an EMBL/GenBank/DDBJ whole genome shotgun (WGS) entry which is preliminary data.</text>
</comment>
<sequence length="262" mass="27961">MKRLTTLALACLATSASAQEAPPEQPRKVLAIFAHPDDEVFVAPALANAARQGDEITLVLATSGDMGPGVSEFEPGEQLAEARREEARCSARALGLTGTTFLDYGDGTLGKTPRAGDSPARRLTADLATIIGEAQPDLIVTWGPDGGYGHGDHRMVHALVTQVVQAMDQGRPSLVYPGIRKGTLPPIPQMQSWAETDPALLPIRHQYDEADLVAARAAIGCHATQFDEASRAQIADLFHATIWQGAVHFREAFPASPRAVEK</sequence>
<evidence type="ECO:0000313" key="3">
    <source>
        <dbReference type="Proteomes" id="UP000824927"/>
    </source>
</evidence>
<dbReference type="PANTHER" id="PTHR12993">
    <property type="entry name" value="N-ACETYLGLUCOSAMINYL-PHOSPHATIDYLINOSITOL DE-N-ACETYLASE-RELATED"/>
    <property type="match status" value="1"/>
</dbReference>
<protein>
    <submittedName>
        <fullName evidence="2">PIG-L family deacetylase</fullName>
    </submittedName>
</protein>
<gene>
    <name evidence="2" type="ORF">KUV31_11335</name>
</gene>
<name>A0A9Q3XDC6_9SPHN</name>
<dbReference type="Proteomes" id="UP000824927">
    <property type="component" value="Unassembled WGS sequence"/>
</dbReference>
<feature type="chain" id="PRO_5040393477" evidence="1">
    <location>
        <begin position="19"/>
        <end position="262"/>
    </location>
</feature>
<organism evidence="2 3">
    <name type="scientific">Qipengyuania aquimaris</name>
    <dbReference type="NCBI Taxonomy" id="255984"/>
    <lineage>
        <taxon>Bacteria</taxon>
        <taxon>Pseudomonadati</taxon>
        <taxon>Pseudomonadota</taxon>
        <taxon>Alphaproteobacteria</taxon>
        <taxon>Sphingomonadales</taxon>
        <taxon>Erythrobacteraceae</taxon>
        <taxon>Qipengyuania</taxon>
    </lineage>
</organism>
<dbReference type="GO" id="GO:0016811">
    <property type="term" value="F:hydrolase activity, acting on carbon-nitrogen (but not peptide) bonds, in linear amides"/>
    <property type="evidence" value="ECO:0007669"/>
    <property type="project" value="TreeGrafter"/>
</dbReference>
<dbReference type="AlphaFoldDB" id="A0A9Q3XDC6"/>
<reference evidence="2" key="1">
    <citation type="submission" date="2021-06" db="EMBL/GenBank/DDBJ databases">
        <title>50 bacteria genomes isolated from Dapeng, Shenzhen, China.</title>
        <authorList>
            <person name="Zheng W."/>
            <person name="Yu S."/>
            <person name="Huang Y."/>
        </authorList>
    </citation>
    <scope>NUCLEOTIDE SEQUENCE</scope>
    <source>
        <strain evidence="2">DP4N28-2</strain>
    </source>
</reference>
<dbReference type="PANTHER" id="PTHR12993:SF11">
    <property type="entry name" value="N-ACETYLGLUCOSAMINYL-PHOSPHATIDYLINOSITOL DE-N-ACETYLASE"/>
    <property type="match status" value="1"/>
</dbReference>
<dbReference type="Gene3D" id="3.40.50.10320">
    <property type="entry name" value="LmbE-like"/>
    <property type="match status" value="1"/>
</dbReference>
<dbReference type="RefSeq" id="WP_222405594.1">
    <property type="nucleotide sequence ID" value="NZ_JAHVKP010000001.1"/>
</dbReference>
<dbReference type="InterPro" id="IPR024078">
    <property type="entry name" value="LmbE-like_dom_sf"/>
</dbReference>
<dbReference type="InterPro" id="IPR003737">
    <property type="entry name" value="GlcNAc_PI_deacetylase-related"/>
</dbReference>
<feature type="signal peptide" evidence="1">
    <location>
        <begin position="1"/>
        <end position="18"/>
    </location>
</feature>